<keyword evidence="3" id="KW-0217">Developmental protein</keyword>
<dbReference type="Proteomes" id="UP001219934">
    <property type="component" value="Unassembled WGS sequence"/>
</dbReference>
<accession>A0AAD6AL72</accession>
<evidence type="ECO:0000256" key="8">
    <source>
        <dbReference type="RuleBase" id="RU000682"/>
    </source>
</evidence>
<dbReference type="PROSITE" id="PS50803">
    <property type="entry name" value="OAR"/>
    <property type="match status" value="1"/>
</dbReference>
<comment type="subcellular location">
    <subcellularLocation>
        <location evidence="2 7 8">Nucleus</location>
    </subcellularLocation>
</comment>
<feature type="domain" description="Homeobox" evidence="10">
    <location>
        <begin position="65"/>
        <end position="125"/>
    </location>
</feature>
<dbReference type="PANTHER" id="PTHR24329">
    <property type="entry name" value="HOMEOBOX PROTEIN ARISTALESS"/>
    <property type="match status" value="1"/>
</dbReference>
<dbReference type="SUPFAM" id="SSF46689">
    <property type="entry name" value="Homeodomain-like"/>
    <property type="match status" value="1"/>
</dbReference>
<keyword evidence="13" id="KW-1185">Reference proteome</keyword>
<dbReference type="PROSITE" id="PS50071">
    <property type="entry name" value="HOMEOBOX_2"/>
    <property type="match status" value="1"/>
</dbReference>
<dbReference type="EMBL" id="JAPTMU010000019">
    <property type="protein sequence ID" value="KAJ4927168.1"/>
    <property type="molecule type" value="Genomic_DNA"/>
</dbReference>
<organism evidence="12 13">
    <name type="scientific">Pogonophryne albipinna</name>
    <dbReference type="NCBI Taxonomy" id="1090488"/>
    <lineage>
        <taxon>Eukaryota</taxon>
        <taxon>Metazoa</taxon>
        <taxon>Chordata</taxon>
        <taxon>Craniata</taxon>
        <taxon>Vertebrata</taxon>
        <taxon>Euteleostomi</taxon>
        <taxon>Actinopterygii</taxon>
        <taxon>Neopterygii</taxon>
        <taxon>Teleostei</taxon>
        <taxon>Neoteleostei</taxon>
        <taxon>Acanthomorphata</taxon>
        <taxon>Eupercaria</taxon>
        <taxon>Perciformes</taxon>
        <taxon>Notothenioidei</taxon>
        <taxon>Pogonophryne</taxon>
    </lineage>
</organism>
<dbReference type="PANTHER" id="PTHR24329:SF543">
    <property type="entry name" value="FI01017P-RELATED"/>
    <property type="match status" value="1"/>
</dbReference>
<keyword evidence="4 7" id="KW-0238">DNA-binding</keyword>
<feature type="compositionally biased region" description="Polar residues" evidence="9">
    <location>
        <begin position="18"/>
        <end position="30"/>
    </location>
</feature>
<evidence type="ECO:0000256" key="5">
    <source>
        <dbReference type="ARBA" id="ARBA00023155"/>
    </source>
</evidence>
<dbReference type="InterPro" id="IPR001356">
    <property type="entry name" value="HD"/>
</dbReference>
<proteinExistence type="predicted"/>
<evidence type="ECO:0000256" key="3">
    <source>
        <dbReference type="ARBA" id="ARBA00022473"/>
    </source>
</evidence>
<evidence type="ECO:0000256" key="7">
    <source>
        <dbReference type="PROSITE-ProRule" id="PRU00108"/>
    </source>
</evidence>
<evidence type="ECO:0000313" key="12">
    <source>
        <dbReference type="EMBL" id="KAJ4927168.1"/>
    </source>
</evidence>
<dbReference type="GO" id="GO:0000981">
    <property type="term" value="F:DNA-binding transcription factor activity, RNA polymerase II-specific"/>
    <property type="evidence" value="ECO:0007669"/>
    <property type="project" value="InterPro"/>
</dbReference>
<dbReference type="Gene3D" id="1.10.10.60">
    <property type="entry name" value="Homeodomain-like"/>
    <property type="match status" value="1"/>
</dbReference>
<evidence type="ECO:0000256" key="2">
    <source>
        <dbReference type="ARBA" id="ARBA00004123"/>
    </source>
</evidence>
<evidence type="ECO:0000256" key="4">
    <source>
        <dbReference type="ARBA" id="ARBA00023125"/>
    </source>
</evidence>
<dbReference type="InterPro" id="IPR017970">
    <property type="entry name" value="Homeobox_CS"/>
</dbReference>
<protein>
    <submittedName>
        <fullName evidence="12">Uncharacterized protein</fullName>
    </submittedName>
</protein>
<evidence type="ECO:0000256" key="9">
    <source>
        <dbReference type="SAM" id="MobiDB-lite"/>
    </source>
</evidence>
<reference evidence="12" key="1">
    <citation type="submission" date="2022-11" db="EMBL/GenBank/DDBJ databases">
        <title>Chromosome-level genome of Pogonophryne albipinna.</title>
        <authorList>
            <person name="Jo E."/>
        </authorList>
    </citation>
    <scope>NUCLEOTIDE SEQUENCE</scope>
    <source>
        <strain evidence="12">SGF0006</strain>
        <tissue evidence="12">Muscle</tissue>
    </source>
</reference>
<gene>
    <name evidence="12" type="ORF">JOQ06_014904</name>
</gene>
<dbReference type="InterPro" id="IPR009057">
    <property type="entry name" value="Homeodomain-like_sf"/>
</dbReference>
<feature type="DNA-binding region" description="Homeobox" evidence="7">
    <location>
        <begin position="67"/>
        <end position="126"/>
    </location>
</feature>
<evidence type="ECO:0000259" key="10">
    <source>
        <dbReference type="PROSITE" id="PS50071"/>
    </source>
</evidence>
<dbReference type="InterPro" id="IPR022106">
    <property type="entry name" value="Pax7_C"/>
</dbReference>
<dbReference type="GO" id="GO:0000977">
    <property type="term" value="F:RNA polymerase II transcription regulatory region sequence-specific DNA binding"/>
    <property type="evidence" value="ECO:0007669"/>
    <property type="project" value="TreeGrafter"/>
</dbReference>
<evidence type="ECO:0000313" key="13">
    <source>
        <dbReference type="Proteomes" id="UP001219934"/>
    </source>
</evidence>
<keyword evidence="5 7" id="KW-0371">Homeobox</keyword>
<evidence type="ECO:0000256" key="1">
    <source>
        <dbReference type="ARBA" id="ARBA00003263"/>
    </source>
</evidence>
<comment type="function">
    <text evidence="1">Sequence-specific transcription factor which is part of a developmental regulatory system that provides cells with specific positional identities on the anterior-posterior axis.</text>
</comment>
<feature type="compositionally biased region" description="Polar residues" evidence="9">
    <location>
        <begin position="153"/>
        <end position="169"/>
    </location>
</feature>
<feature type="domain" description="OAR" evidence="11">
    <location>
        <begin position="435"/>
        <end position="447"/>
    </location>
</feature>
<feature type="region of interest" description="Disordered" evidence="9">
    <location>
        <begin position="153"/>
        <end position="192"/>
    </location>
</feature>
<evidence type="ECO:0000259" key="11">
    <source>
        <dbReference type="PROSITE" id="PS50803"/>
    </source>
</evidence>
<dbReference type="AlphaFoldDB" id="A0AAD6AL72"/>
<evidence type="ECO:0000256" key="6">
    <source>
        <dbReference type="ARBA" id="ARBA00023242"/>
    </source>
</evidence>
<dbReference type="FunFam" id="1.10.10.60:FF:000035">
    <property type="entry name" value="paired box protein Pax-3 isoform X2"/>
    <property type="match status" value="1"/>
</dbReference>
<dbReference type="SMART" id="SM00389">
    <property type="entry name" value="HOX"/>
    <property type="match status" value="1"/>
</dbReference>
<dbReference type="Pfam" id="PF00046">
    <property type="entry name" value="Homeodomain"/>
    <property type="match status" value="1"/>
</dbReference>
<dbReference type="InterPro" id="IPR050649">
    <property type="entry name" value="Paired_Homeobox_TFs"/>
</dbReference>
<dbReference type="CDD" id="cd00086">
    <property type="entry name" value="homeodomain"/>
    <property type="match status" value="1"/>
</dbReference>
<dbReference type="InterPro" id="IPR003654">
    <property type="entry name" value="OAR_dom"/>
</dbReference>
<dbReference type="GO" id="GO:0005634">
    <property type="term" value="C:nucleus"/>
    <property type="evidence" value="ECO:0007669"/>
    <property type="project" value="UniProtKB-SubCell"/>
</dbReference>
<dbReference type="PROSITE" id="PS00027">
    <property type="entry name" value="HOMEOBOX_1"/>
    <property type="match status" value="1"/>
</dbReference>
<feature type="region of interest" description="Disordered" evidence="9">
    <location>
        <begin position="14"/>
        <end position="72"/>
    </location>
</feature>
<dbReference type="Pfam" id="PF12360">
    <property type="entry name" value="Pax7"/>
    <property type="match status" value="1"/>
</dbReference>
<comment type="caution">
    <text evidence="12">The sequence shown here is derived from an EMBL/GenBank/DDBJ whole genome shotgun (WGS) entry which is preliminary data.</text>
</comment>
<name>A0AAD6AL72_9TELE</name>
<keyword evidence="6 7" id="KW-0539">Nucleus</keyword>
<sequence>MSAFMDALRSCTGLSGPYSCSNGPPRSSSLWAEKAGRPSGHPVVEANRTDEGSDVDSEPDLPLKRKQRRSRTTFTAEQLDELEKAFERTHYPDIYTREELAQRTKLTEARVQVWFSNRRARWRKQAGANQLAAFNHLLPGGFPPTGMPNLPTYQLQESGYPGTTLSQDGTLHRPQPLPPSSMHQGGLGADSSSAYGLSSNRHSFSSYSDTFMSPSASSNHMNSVGNGLSPQLFLQVSGIDGLAVVVKIDKNSLIPSKWAAAARCQVCNGILQRSAVPTGARVHPNPITYPDSTHFPITGGGKAIRTQTGCCHCGMYNVFCWLKKAVYLLGVMRVKLGKAGQKVMSILSNPSAVSSQSQHDFSISPLHGSLESSNPISGSCSQRSDSIKDSLASSQSYCPPTYSTTSYSVDPVTAGYQYSQYGQTAVDYLAKNVSLSTQRRMKLGDHSAVLGLLQVETGQAY</sequence>